<comment type="caution">
    <text evidence="1">The sequence shown here is derived from an EMBL/GenBank/DDBJ whole genome shotgun (WGS) entry which is preliminary data.</text>
</comment>
<organism evidence="1 2">
    <name type="scientific">Pseudonocardia sulfidoxydans NBRC 16205</name>
    <dbReference type="NCBI Taxonomy" id="1223511"/>
    <lineage>
        <taxon>Bacteria</taxon>
        <taxon>Bacillati</taxon>
        <taxon>Actinomycetota</taxon>
        <taxon>Actinomycetes</taxon>
        <taxon>Pseudonocardiales</taxon>
        <taxon>Pseudonocardiaceae</taxon>
        <taxon>Pseudonocardia</taxon>
    </lineage>
</organism>
<keyword evidence="2" id="KW-1185">Reference proteome</keyword>
<dbReference type="EMBL" id="BJVJ01000022">
    <property type="protein sequence ID" value="GEL23652.1"/>
    <property type="molecule type" value="Genomic_DNA"/>
</dbReference>
<evidence type="ECO:0000313" key="2">
    <source>
        <dbReference type="Proteomes" id="UP000321685"/>
    </source>
</evidence>
<accession>A0A511DFU7</accession>
<gene>
    <name evidence="1" type="ORF">PSU4_26060</name>
</gene>
<evidence type="ECO:0000313" key="1">
    <source>
        <dbReference type="EMBL" id="GEL23652.1"/>
    </source>
</evidence>
<dbReference type="RefSeq" id="WP_186816913.1">
    <property type="nucleotide sequence ID" value="NZ_BJVJ01000022.1"/>
</dbReference>
<proteinExistence type="predicted"/>
<reference evidence="1 2" key="1">
    <citation type="submission" date="2019-07" db="EMBL/GenBank/DDBJ databases">
        <title>Whole genome shotgun sequence of Pseudonocardia sulfidoxydans NBRC 16205.</title>
        <authorList>
            <person name="Hosoyama A."/>
            <person name="Uohara A."/>
            <person name="Ohji S."/>
            <person name="Ichikawa N."/>
        </authorList>
    </citation>
    <scope>NUCLEOTIDE SEQUENCE [LARGE SCALE GENOMIC DNA]</scope>
    <source>
        <strain evidence="1 2">NBRC 16205</strain>
    </source>
</reference>
<name>A0A511DFU7_9PSEU</name>
<dbReference type="AlphaFoldDB" id="A0A511DFU7"/>
<protein>
    <submittedName>
        <fullName evidence="1">Uncharacterized protein</fullName>
    </submittedName>
</protein>
<sequence>MTPLSVLDPARDAEQLGCQRVRFAERHVDPCAVGAAPALLADAWTVGERAA</sequence>
<dbReference type="Proteomes" id="UP000321685">
    <property type="component" value="Unassembled WGS sequence"/>
</dbReference>